<evidence type="ECO:0000313" key="4">
    <source>
        <dbReference type="Proteomes" id="UP000318447"/>
    </source>
</evidence>
<feature type="region of interest" description="Disordered" evidence="1">
    <location>
        <begin position="125"/>
        <end position="144"/>
    </location>
</feature>
<protein>
    <submittedName>
        <fullName evidence="3">Uncharacterized protein</fullName>
    </submittedName>
</protein>
<gene>
    <name evidence="3" type="ORF">CGC21_27875</name>
</gene>
<dbReference type="Proteomes" id="UP000318447">
    <property type="component" value="Unassembled WGS sequence"/>
</dbReference>
<evidence type="ECO:0000256" key="2">
    <source>
        <dbReference type="SAM" id="SignalP"/>
    </source>
</evidence>
<evidence type="ECO:0000256" key="1">
    <source>
        <dbReference type="SAM" id="MobiDB-lite"/>
    </source>
</evidence>
<dbReference type="EMBL" id="RHLC01000014">
    <property type="protein sequence ID" value="TPP52700.1"/>
    <property type="molecule type" value="Genomic_DNA"/>
</dbReference>
<comment type="caution">
    <text evidence="3">The sequence shown here is derived from an EMBL/GenBank/DDBJ whole genome shotgun (WGS) entry which is preliminary data.</text>
</comment>
<dbReference type="VEuPathDB" id="TriTrypDB:LDHU3_29.0990"/>
<accession>A0A504Y333</accession>
<reference evidence="4" key="1">
    <citation type="submission" date="2019-02" db="EMBL/GenBank/DDBJ databases">
        <title>FDA dAtabase for Regulatory Grade micrObial Sequences (FDA-ARGOS): Supporting development and validation of Infectious Disease Dx tests.</title>
        <authorList>
            <person name="Duncan R."/>
            <person name="Fisher C."/>
            <person name="Tallon L."/>
            <person name="Sadzewicz L."/>
            <person name="Sengamalay N."/>
            <person name="Ott S."/>
            <person name="Godinez A."/>
            <person name="Nagaraj S."/>
            <person name="Vavikolanu K."/>
            <person name="Nadendla S."/>
            <person name="Aluvathingal J."/>
            <person name="Sichtig H."/>
        </authorList>
    </citation>
    <scope>NUCLEOTIDE SEQUENCE [LARGE SCALE GENOMIC DNA]</scope>
    <source>
        <strain evidence="4">FDAARGOS_361</strain>
    </source>
</reference>
<keyword evidence="2" id="KW-0732">Signal</keyword>
<feature type="region of interest" description="Disordered" evidence="1">
    <location>
        <begin position="90"/>
        <end position="115"/>
    </location>
</feature>
<dbReference type="AlphaFoldDB" id="A0A504Y333"/>
<dbReference type="VEuPathDB" id="TriTrypDB:LdBPK_290730.1"/>
<organism evidence="3 4">
    <name type="scientific">Leishmania donovani</name>
    <dbReference type="NCBI Taxonomy" id="5661"/>
    <lineage>
        <taxon>Eukaryota</taxon>
        <taxon>Discoba</taxon>
        <taxon>Euglenozoa</taxon>
        <taxon>Kinetoplastea</taxon>
        <taxon>Metakinetoplastina</taxon>
        <taxon>Trypanosomatida</taxon>
        <taxon>Trypanosomatidae</taxon>
        <taxon>Leishmaniinae</taxon>
        <taxon>Leishmania</taxon>
    </lineage>
</organism>
<feature type="signal peptide" evidence="2">
    <location>
        <begin position="1"/>
        <end position="20"/>
    </location>
</feature>
<dbReference type="VEuPathDB" id="TriTrypDB:LdCL_290012000"/>
<feature type="chain" id="PRO_5021347436" evidence="2">
    <location>
        <begin position="21"/>
        <end position="911"/>
    </location>
</feature>
<dbReference type="VEuPathDB" id="TriTrypDB:LDHU3_29.1000"/>
<feature type="compositionally biased region" description="Low complexity" evidence="1">
    <location>
        <begin position="127"/>
        <end position="143"/>
    </location>
</feature>
<proteinExistence type="predicted"/>
<name>A0A504Y333_LEIDO</name>
<sequence>MTSSLATAFALITGASPADASFYSLAYVSALRQCTASAYGPMLKSVVSSTAATSLYGDGLAECVVRCRLEKEREATERLTAILLQELPQTEKRGRRRRNPSATLDVTGAEREGVSAADHPVEVALHRSTSGASRTSSRASSARALRRLSVKENNGVSSAPAASLAEPSAKDNEAAVAPFLGAAAARAPCCDASAILLLRIGLCRALGWPAPVTLQWKGDDGDGAGCDEDGSTKSGSGACDLPTQLADALLSRSSYPNLLRNQRVTEPGGASAATTTIEKKSAHMFMHMPDTDLRNSIILEWVEDVLVFAHYQGFTVEQTQCVLLDSLFVLDMVDGHLVESTDAAGHVPLEQRVSDALQQVLCTQTCLTVTRTIDTVCRYQPVTIKVPDPAQLDEITEKQQKTTSQKALAALEAAKQNIPLISQTVMQNAEVEVEKDVTLRAVFTMPEAAAIAEYITRSVATHKWLWGVLLAPVTEEQLPAQPTSATAAAAADGLYRPVVHREICVAIENVSSIYLPPLSVFHSEALQAVVDAQRRLYEACKAERTLRFLTDWQEPLLAIAAQELSERCVLQEAVAQADAEGRAAALTSQQCARVERAYGLRLEDVMEFNPNVVRGAPFTASEPPAVAAAPLPARASSNKLKKNGPGESIPCCSGVCTGLYGFGCLTVQQRFIEYWGSGVTGRTQPYAQGDMIPRVDNMRYPVNKATSAAASLTGNQSCIAYDTSNIFRVEGFSPLEKEHYQSLRGSTRHKVEPLPPHIGKDVMVLLKSMSEEGLLEEYWWTRVVKDFPSLKTPCTAEFKSAWEKFYAEASGVAHDDEAVKAISRPFLQTQMQKNYIAYAMVWRLAERLCEAFDAAPQLTVYERRGGRLAVERVTKLMLDTIADEPWAHQETTSPLHVDISNFRAWHEAGYW</sequence>
<evidence type="ECO:0000313" key="3">
    <source>
        <dbReference type="EMBL" id="TPP52700.1"/>
    </source>
</evidence>